<dbReference type="PROSITE" id="PS00894">
    <property type="entry name" value="HTH_DEOR_1"/>
    <property type="match status" value="1"/>
</dbReference>
<dbReference type="SMART" id="SM01134">
    <property type="entry name" value="DeoRC"/>
    <property type="match status" value="1"/>
</dbReference>
<evidence type="ECO:0000313" key="7">
    <source>
        <dbReference type="Proteomes" id="UP000189981"/>
    </source>
</evidence>
<dbReference type="PANTHER" id="PTHR30363:SF4">
    <property type="entry name" value="GLYCEROL-3-PHOSPHATE REGULON REPRESSOR"/>
    <property type="match status" value="1"/>
</dbReference>
<dbReference type="SUPFAM" id="SSF100950">
    <property type="entry name" value="NagB/RpiA/CoA transferase-like"/>
    <property type="match status" value="1"/>
</dbReference>
<dbReference type="Proteomes" id="UP000189981">
    <property type="component" value="Unassembled WGS sequence"/>
</dbReference>
<dbReference type="InterPro" id="IPR014036">
    <property type="entry name" value="DeoR-like_C"/>
</dbReference>
<accession>A0A1T5BJ49</accession>
<dbReference type="InterPro" id="IPR037171">
    <property type="entry name" value="NagB/RpiA_transferase-like"/>
</dbReference>
<keyword evidence="3" id="KW-0238">DNA-binding</keyword>
<sequence>MLKEERLNYIISQINIHNKVLSAELSLQLSVSEDTIRRDLNELTESGLILKVHGGAISRSFHSPFSERGVYKKDAKKEIARRALGLIEDGMVILVGGGTTMIELARMVPEQLHCTFFTISPLVALELAESPNLEVHLIAGKLSSNSQILVGSQVIHQLSEIHADLCFLGANSVSIKDGVTDSDWEVVQVKKGMIKAASETAILTIAEKLNSFQKMKVCGLGDIKYMITDLDKKHESFQQYSKKVKLI</sequence>
<organism evidence="6 7">
    <name type="scientific">Daejeonella lutea</name>
    <dbReference type="NCBI Taxonomy" id="572036"/>
    <lineage>
        <taxon>Bacteria</taxon>
        <taxon>Pseudomonadati</taxon>
        <taxon>Bacteroidota</taxon>
        <taxon>Sphingobacteriia</taxon>
        <taxon>Sphingobacteriales</taxon>
        <taxon>Sphingobacteriaceae</taxon>
        <taxon>Daejeonella</taxon>
    </lineage>
</organism>
<keyword evidence="7" id="KW-1185">Reference proteome</keyword>
<dbReference type="RefSeq" id="WP_079702038.1">
    <property type="nucleotide sequence ID" value="NZ_FUYR01000001.1"/>
</dbReference>
<keyword evidence="1" id="KW-0678">Repressor</keyword>
<dbReference type="AlphaFoldDB" id="A0A1T5BJ49"/>
<dbReference type="PROSITE" id="PS51000">
    <property type="entry name" value="HTH_DEOR_2"/>
    <property type="match status" value="1"/>
</dbReference>
<dbReference type="Pfam" id="PF00455">
    <property type="entry name" value="DeoRC"/>
    <property type="match status" value="1"/>
</dbReference>
<protein>
    <submittedName>
        <fullName evidence="6">Transcriptional regulator, DeoR family</fullName>
    </submittedName>
</protein>
<dbReference type="PANTHER" id="PTHR30363">
    <property type="entry name" value="HTH-TYPE TRANSCRIPTIONAL REGULATOR SRLR-RELATED"/>
    <property type="match status" value="1"/>
</dbReference>
<dbReference type="InterPro" id="IPR001034">
    <property type="entry name" value="DeoR_HTH"/>
</dbReference>
<evidence type="ECO:0000259" key="5">
    <source>
        <dbReference type="PROSITE" id="PS51000"/>
    </source>
</evidence>
<evidence type="ECO:0000256" key="2">
    <source>
        <dbReference type="ARBA" id="ARBA00023015"/>
    </source>
</evidence>
<keyword evidence="4" id="KW-0804">Transcription</keyword>
<evidence type="ECO:0000313" key="6">
    <source>
        <dbReference type="EMBL" id="SKB46843.1"/>
    </source>
</evidence>
<dbReference type="GO" id="GO:0003700">
    <property type="term" value="F:DNA-binding transcription factor activity"/>
    <property type="evidence" value="ECO:0007669"/>
    <property type="project" value="InterPro"/>
</dbReference>
<dbReference type="Pfam" id="PF08220">
    <property type="entry name" value="HTH_DeoR"/>
    <property type="match status" value="1"/>
</dbReference>
<dbReference type="InterPro" id="IPR036390">
    <property type="entry name" value="WH_DNA-bd_sf"/>
</dbReference>
<dbReference type="EMBL" id="FUYR01000001">
    <property type="protein sequence ID" value="SKB46843.1"/>
    <property type="molecule type" value="Genomic_DNA"/>
</dbReference>
<name>A0A1T5BJ49_9SPHI</name>
<gene>
    <name evidence="6" type="ORF">SAMN05661099_1577</name>
</gene>
<dbReference type="STRING" id="572036.SAMN05661099_1577"/>
<dbReference type="Gene3D" id="1.10.10.10">
    <property type="entry name" value="Winged helix-like DNA-binding domain superfamily/Winged helix DNA-binding domain"/>
    <property type="match status" value="1"/>
</dbReference>
<dbReference type="Gene3D" id="3.40.50.1360">
    <property type="match status" value="1"/>
</dbReference>
<dbReference type="InterPro" id="IPR050313">
    <property type="entry name" value="Carb_Metab_HTH_regulators"/>
</dbReference>
<evidence type="ECO:0000256" key="3">
    <source>
        <dbReference type="ARBA" id="ARBA00023125"/>
    </source>
</evidence>
<dbReference type="PRINTS" id="PR00037">
    <property type="entry name" value="HTHLACR"/>
</dbReference>
<dbReference type="OrthoDB" id="9798651at2"/>
<evidence type="ECO:0000256" key="4">
    <source>
        <dbReference type="ARBA" id="ARBA00023163"/>
    </source>
</evidence>
<dbReference type="InterPro" id="IPR018356">
    <property type="entry name" value="Tscrpt_reg_HTH_DeoR_CS"/>
</dbReference>
<feature type="domain" description="HTH deoR-type" evidence="5">
    <location>
        <begin position="3"/>
        <end position="58"/>
    </location>
</feature>
<dbReference type="GO" id="GO:0003677">
    <property type="term" value="F:DNA binding"/>
    <property type="evidence" value="ECO:0007669"/>
    <property type="project" value="UniProtKB-KW"/>
</dbReference>
<reference evidence="7" key="1">
    <citation type="submission" date="2017-02" db="EMBL/GenBank/DDBJ databases">
        <authorList>
            <person name="Varghese N."/>
            <person name="Submissions S."/>
        </authorList>
    </citation>
    <scope>NUCLEOTIDE SEQUENCE [LARGE SCALE GENOMIC DNA]</scope>
    <source>
        <strain evidence="7">DSM 22385</strain>
    </source>
</reference>
<evidence type="ECO:0000256" key="1">
    <source>
        <dbReference type="ARBA" id="ARBA00022491"/>
    </source>
</evidence>
<keyword evidence="2" id="KW-0805">Transcription regulation</keyword>
<proteinExistence type="predicted"/>
<dbReference type="SUPFAM" id="SSF46785">
    <property type="entry name" value="Winged helix' DNA-binding domain"/>
    <property type="match status" value="1"/>
</dbReference>
<dbReference type="SMART" id="SM00420">
    <property type="entry name" value="HTH_DEOR"/>
    <property type="match status" value="1"/>
</dbReference>
<dbReference type="InterPro" id="IPR036388">
    <property type="entry name" value="WH-like_DNA-bd_sf"/>
</dbReference>